<protein>
    <recommendedName>
        <fullName evidence="4">HEAT repeat domain-containing protein</fullName>
    </recommendedName>
</protein>
<name>A0A081CAR1_VECG1</name>
<evidence type="ECO:0008006" key="4">
    <source>
        <dbReference type="Google" id="ProtNLM"/>
    </source>
</evidence>
<dbReference type="Proteomes" id="UP000030661">
    <property type="component" value="Unassembled WGS sequence"/>
</dbReference>
<keyword evidence="1" id="KW-0175">Coiled coil</keyword>
<dbReference type="InterPro" id="IPR016024">
    <property type="entry name" value="ARM-type_fold"/>
</dbReference>
<sequence>MKHIVFIWIVSVMAGGIVSSHLLAQEQVFNKPFIGTVKTLVDESGQETSFFVPIGAPDMQEYIVQQQLWKRENIETYLSLFQTEPDPDVRRHLLFELGFATAEQAEKVMNALLLLMEQESDETVRQEYLSCLSSLALHAGMSDGSILKIVNALTQRMQGDQSWNVKLHAANILVWYGQEQGLELIEQAIKNKINLQPEILYILPLTLQRLGNQKAKALLLDINMQTHDDTLKLHALWSLYQLGLSDENEVFQDAESIARSSSDVKSRLYAISALQQVVREHAELNEKITETLQHILKEEQDEHVKKHLQMLNQEKEEGCDEPL</sequence>
<dbReference type="EMBL" id="DF820481">
    <property type="protein sequence ID" value="GAK61666.1"/>
    <property type="molecule type" value="Genomic_DNA"/>
</dbReference>
<dbReference type="AlphaFoldDB" id="A0A081CAR1"/>
<proteinExistence type="predicted"/>
<evidence type="ECO:0000313" key="2">
    <source>
        <dbReference type="EMBL" id="GAK61666.1"/>
    </source>
</evidence>
<evidence type="ECO:0000313" key="3">
    <source>
        <dbReference type="Proteomes" id="UP000030661"/>
    </source>
</evidence>
<evidence type="ECO:0000256" key="1">
    <source>
        <dbReference type="SAM" id="Coils"/>
    </source>
</evidence>
<accession>A0A081CAR1</accession>
<dbReference type="InterPro" id="IPR011989">
    <property type="entry name" value="ARM-like"/>
</dbReference>
<organism evidence="2">
    <name type="scientific">Vecturithrix granuli</name>
    <dbReference type="NCBI Taxonomy" id="1499967"/>
    <lineage>
        <taxon>Bacteria</taxon>
        <taxon>Candidatus Moduliflexota</taxon>
        <taxon>Candidatus Vecturitrichia</taxon>
        <taxon>Candidatus Vecturitrichales</taxon>
        <taxon>Candidatus Vecturitrichaceae</taxon>
        <taxon>Candidatus Vecturithrix</taxon>
    </lineage>
</organism>
<gene>
    <name evidence="2" type="ORF">U27_01567</name>
</gene>
<feature type="coiled-coil region" evidence="1">
    <location>
        <begin position="274"/>
        <end position="317"/>
    </location>
</feature>
<keyword evidence="3" id="KW-1185">Reference proteome</keyword>
<dbReference type="SUPFAM" id="SSF48371">
    <property type="entry name" value="ARM repeat"/>
    <property type="match status" value="1"/>
</dbReference>
<dbReference type="Gene3D" id="1.25.10.10">
    <property type="entry name" value="Leucine-rich Repeat Variant"/>
    <property type="match status" value="1"/>
</dbReference>
<reference evidence="2" key="1">
    <citation type="journal article" date="2015" name="PeerJ">
        <title>First genomic representation of candidate bacterial phylum KSB3 points to enhanced environmental sensing as a trigger of wastewater bulking.</title>
        <authorList>
            <person name="Sekiguchi Y."/>
            <person name="Ohashi A."/>
            <person name="Parks D.H."/>
            <person name="Yamauchi T."/>
            <person name="Tyson G.W."/>
            <person name="Hugenholtz P."/>
        </authorList>
    </citation>
    <scope>NUCLEOTIDE SEQUENCE [LARGE SCALE GENOMIC DNA]</scope>
</reference>
<dbReference type="HOGENOM" id="CLU_859600_0_0_0"/>